<dbReference type="SUPFAM" id="SSF53335">
    <property type="entry name" value="S-adenosyl-L-methionine-dependent methyltransferases"/>
    <property type="match status" value="1"/>
</dbReference>
<feature type="transmembrane region" description="Helical" evidence="5">
    <location>
        <begin position="6"/>
        <end position="27"/>
    </location>
</feature>
<evidence type="ECO:0000313" key="7">
    <source>
        <dbReference type="Proteomes" id="UP000246464"/>
    </source>
</evidence>
<dbReference type="Gene3D" id="3.40.50.150">
    <property type="entry name" value="Vaccinia Virus protein VP39"/>
    <property type="match status" value="1"/>
</dbReference>
<comment type="similarity">
    <text evidence="4">Belongs to the class I-like SAM-binding methyltransferase superfamily. Cation-dependent O-methyltransferase family.</text>
</comment>
<dbReference type="InterPro" id="IPR050362">
    <property type="entry name" value="Cation-dep_OMT"/>
</dbReference>
<dbReference type="PANTHER" id="PTHR10509">
    <property type="entry name" value="O-METHYLTRANSFERASE-RELATED"/>
    <property type="match status" value="1"/>
</dbReference>
<dbReference type="AlphaFoldDB" id="A0A2U9CNQ3"/>
<sequence>MSLRTVSREALVGSITLGVVFIVGYVFGKKKSSRMSLSKSHGEGKENPLLQYVLNHSMREHPVLKNLRLRTLEDSWSIMMVSCEQSQFMVNLAKLIKTKKALEIGVYTGYNTLNIALSLPDDGVVVACDVSEEYTNIGKPFWKEAGVEQKIDLRIQPALKTLGTTTSLLLTRLEHLTLSSSMQTKLTMTATLKSLCSC</sequence>
<dbReference type="GO" id="GO:0032259">
    <property type="term" value="P:methylation"/>
    <property type="evidence" value="ECO:0007669"/>
    <property type="project" value="UniProtKB-KW"/>
</dbReference>
<evidence type="ECO:0000256" key="4">
    <source>
        <dbReference type="ARBA" id="ARBA00023453"/>
    </source>
</evidence>
<keyword evidence="5" id="KW-1133">Transmembrane helix</keyword>
<evidence type="ECO:0000256" key="5">
    <source>
        <dbReference type="SAM" id="Phobius"/>
    </source>
</evidence>
<keyword evidence="3" id="KW-0949">S-adenosyl-L-methionine</keyword>
<organism evidence="6 7">
    <name type="scientific">Scophthalmus maximus</name>
    <name type="common">Turbot</name>
    <name type="synonym">Psetta maxima</name>
    <dbReference type="NCBI Taxonomy" id="52904"/>
    <lineage>
        <taxon>Eukaryota</taxon>
        <taxon>Metazoa</taxon>
        <taxon>Chordata</taxon>
        <taxon>Craniata</taxon>
        <taxon>Vertebrata</taxon>
        <taxon>Euteleostomi</taxon>
        <taxon>Actinopterygii</taxon>
        <taxon>Neopterygii</taxon>
        <taxon>Teleostei</taxon>
        <taxon>Neoteleostei</taxon>
        <taxon>Acanthomorphata</taxon>
        <taxon>Carangaria</taxon>
        <taxon>Pleuronectiformes</taxon>
        <taxon>Pleuronectoidei</taxon>
        <taxon>Scophthalmidae</taxon>
        <taxon>Scophthalmus</taxon>
    </lineage>
</organism>
<dbReference type="EMBL" id="CP026260">
    <property type="protein sequence ID" value="AWP17813.1"/>
    <property type="molecule type" value="Genomic_DNA"/>
</dbReference>
<keyword evidence="5" id="KW-0812">Transmembrane</keyword>
<dbReference type="InterPro" id="IPR029063">
    <property type="entry name" value="SAM-dependent_MTases_sf"/>
</dbReference>
<evidence type="ECO:0000256" key="1">
    <source>
        <dbReference type="ARBA" id="ARBA00022603"/>
    </source>
</evidence>
<dbReference type="PANTHER" id="PTHR10509:SF93">
    <property type="entry name" value="CATECHOL O-METHYLTRANSFERASE DOMAIN-CONTAINING PROTEIN 1"/>
    <property type="match status" value="1"/>
</dbReference>
<keyword evidence="2 6" id="KW-0808">Transferase</keyword>
<dbReference type="Proteomes" id="UP000246464">
    <property type="component" value="Chromosome 18"/>
</dbReference>
<keyword evidence="7" id="KW-1185">Reference proteome</keyword>
<evidence type="ECO:0000256" key="2">
    <source>
        <dbReference type="ARBA" id="ARBA00022679"/>
    </source>
</evidence>
<keyword evidence="5" id="KW-0472">Membrane</keyword>
<name>A0A2U9CNQ3_SCOMX</name>
<evidence type="ECO:0000313" key="6">
    <source>
        <dbReference type="EMBL" id="AWP17813.1"/>
    </source>
</evidence>
<proteinExistence type="inferred from homology"/>
<reference evidence="6 7" key="1">
    <citation type="submission" date="2017-12" db="EMBL/GenBank/DDBJ databases">
        <title>Integrating genomic resources of turbot (Scophthalmus maximus) in depth evaluation of genetic and physical mapping variation across individuals.</title>
        <authorList>
            <person name="Martinez P."/>
        </authorList>
    </citation>
    <scope>NUCLEOTIDE SEQUENCE [LARGE SCALE GENOMIC DNA]</scope>
</reference>
<evidence type="ECO:0000256" key="3">
    <source>
        <dbReference type="ARBA" id="ARBA00022691"/>
    </source>
</evidence>
<dbReference type="PROSITE" id="PS51682">
    <property type="entry name" value="SAM_OMT_I"/>
    <property type="match status" value="1"/>
</dbReference>
<protein>
    <submittedName>
        <fullName evidence="6">Catechol-O-methyltransferase domain-containing protein 1 isoform 7</fullName>
    </submittedName>
</protein>
<dbReference type="Pfam" id="PF01596">
    <property type="entry name" value="Methyltransf_3"/>
    <property type="match status" value="1"/>
</dbReference>
<accession>A0A2U9CNQ3</accession>
<dbReference type="GO" id="GO:0008757">
    <property type="term" value="F:S-adenosylmethionine-dependent methyltransferase activity"/>
    <property type="evidence" value="ECO:0007669"/>
    <property type="project" value="TreeGrafter"/>
</dbReference>
<keyword evidence="1 6" id="KW-0489">Methyltransferase</keyword>
<dbReference type="InterPro" id="IPR002935">
    <property type="entry name" value="SAM_O-MeTrfase"/>
</dbReference>
<dbReference type="GO" id="GO:0008171">
    <property type="term" value="F:O-methyltransferase activity"/>
    <property type="evidence" value="ECO:0007669"/>
    <property type="project" value="InterPro"/>
</dbReference>
<gene>
    <name evidence="6" type="ORF">SMAX5B_017340</name>
</gene>